<dbReference type="AlphaFoldDB" id="A0A0L8AAS9"/>
<dbReference type="SUPFAM" id="SSF52799">
    <property type="entry name" value="(Phosphotyrosine protein) phosphatases II"/>
    <property type="match status" value="1"/>
</dbReference>
<dbReference type="CDD" id="cd14503">
    <property type="entry name" value="PTP-bact"/>
    <property type="match status" value="1"/>
</dbReference>
<comment type="caution">
    <text evidence="3">The sequence shown here is derived from an EMBL/GenBank/DDBJ whole genome shotgun (WGS) entry which is preliminary data.</text>
</comment>
<sequence>MLLRLTCLLLLSLCLPLAVLAADTPLNEVRPGLYAGGQPSAAQLRELAAQGVRTVIDLRQPDEDRGFDETHVAESLGLRYVRIPVAGAEGLDAANVRAVHQALRQSQGPVLLHCASGNRAGAVLGLVNARYEHASPEQALQLGQRAGLKSLEAATRQRLATPSISP</sequence>
<evidence type="ECO:0000313" key="4">
    <source>
        <dbReference type="Proteomes" id="UP000036890"/>
    </source>
</evidence>
<keyword evidence="1" id="KW-0732">Signal</keyword>
<name>A0A0L8AAS9_9GAMM</name>
<dbReference type="OrthoDB" id="270335at2"/>
<gene>
    <name evidence="3" type="ORF">W7K_09730</name>
</gene>
<dbReference type="Gene3D" id="3.90.190.10">
    <property type="entry name" value="Protein tyrosine phosphatase superfamily"/>
    <property type="match status" value="1"/>
</dbReference>
<feature type="domain" description="DSP-PTPase phosphatase fused to NAD+ Kinase" evidence="2">
    <location>
        <begin position="32"/>
        <end position="126"/>
    </location>
</feature>
<organism evidence="3 4">
    <name type="scientific">Stenotrophomonas geniculata N1</name>
    <dbReference type="NCBI Taxonomy" id="1167641"/>
    <lineage>
        <taxon>Bacteria</taxon>
        <taxon>Pseudomonadati</taxon>
        <taxon>Pseudomonadota</taxon>
        <taxon>Gammaproteobacteria</taxon>
        <taxon>Lysobacterales</taxon>
        <taxon>Lysobacteraceae</taxon>
        <taxon>Stenotrophomonas</taxon>
    </lineage>
</organism>
<feature type="signal peptide" evidence="1">
    <location>
        <begin position="1"/>
        <end position="21"/>
    </location>
</feature>
<accession>A0A0L8AAS9</accession>
<proteinExistence type="predicted"/>
<dbReference type="InterPro" id="IPR029021">
    <property type="entry name" value="Prot-tyrosine_phosphatase-like"/>
</dbReference>
<evidence type="ECO:0000259" key="2">
    <source>
        <dbReference type="Pfam" id="PF22741"/>
    </source>
</evidence>
<evidence type="ECO:0000256" key="1">
    <source>
        <dbReference type="SAM" id="SignalP"/>
    </source>
</evidence>
<dbReference type="InterPro" id="IPR055214">
    <property type="entry name" value="PTP-NADK"/>
</dbReference>
<dbReference type="Pfam" id="PF22741">
    <property type="entry name" value="PTP-NADK"/>
    <property type="match status" value="1"/>
</dbReference>
<dbReference type="RefSeq" id="WP_010484227.1">
    <property type="nucleotide sequence ID" value="NZ_AJLO02000020.1"/>
</dbReference>
<reference evidence="3 4" key="1">
    <citation type="journal article" date="2012" name="J. Bacteriol.">
        <title>Genome sequence of a novel nicotine-degrading strain, Pseudomonas geniculata N1.</title>
        <authorList>
            <person name="Tang H."/>
            <person name="Yu H."/>
            <person name="Tai C."/>
            <person name="Huang K."/>
            <person name="Liu Y."/>
            <person name="Wang L."/>
            <person name="Yao Y."/>
            <person name="Wu G."/>
            <person name="Xu P."/>
        </authorList>
    </citation>
    <scope>NUCLEOTIDE SEQUENCE [LARGE SCALE GENOMIC DNA]</scope>
    <source>
        <strain evidence="3 4">N1</strain>
    </source>
</reference>
<evidence type="ECO:0000313" key="3">
    <source>
        <dbReference type="EMBL" id="KOE99482.1"/>
    </source>
</evidence>
<dbReference type="Proteomes" id="UP000036890">
    <property type="component" value="Unassembled WGS sequence"/>
</dbReference>
<protein>
    <recommendedName>
        <fullName evidence="2">DSP-PTPase phosphatase fused to NAD+ Kinase domain-containing protein</fullName>
    </recommendedName>
</protein>
<feature type="chain" id="PRO_5005579959" description="DSP-PTPase phosphatase fused to NAD+ Kinase domain-containing protein" evidence="1">
    <location>
        <begin position="22"/>
        <end position="166"/>
    </location>
</feature>
<dbReference type="EMBL" id="AJLO02000020">
    <property type="protein sequence ID" value="KOE99482.1"/>
    <property type="molecule type" value="Genomic_DNA"/>
</dbReference>